<dbReference type="GO" id="GO:0016787">
    <property type="term" value="F:hydrolase activity"/>
    <property type="evidence" value="ECO:0007669"/>
    <property type="project" value="UniProtKB-KW"/>
</dbReference>
<reference evidence="4 5" key="1">
    <citation type="submission" date="2019-01" db="EMBL/GenBank/DDBJ databases">
        <authorList>
            <person name="Chen W.-M."/>
        </authorList>
    </citation>
    <scope>NUCLEOTIDE SEQUENCE [LARGE SCALE GENOMIC DNA]</scope>
    <source>
        <strain evidence="4 5">TER-1</strain>
    </source>
</reference>
<dbReference type="FunFam" id="3.40.50.1820:FF:000089">
    <property type="entry name" value="Alpha/beta hydrolase"/>
    <property type="match status" value="1"/>
</dbReference>
<dbReference type="InterPro" id="IPR050300">
    <property type="entry name" value="GDXG_lipolytic_enzyme"/>
</dbReference>
<dbReference type="PANTHER" id="PTHR48081:SF8">
    <property type="entry name" value="ALPHA_BETA HYDROLASE FOLD-3 DOMAIN-CONTAINING PROTEIN-RELATED"/>
    <property type="match status" value="1"/>
</dbReference>
<protein>
    <submittedName>
        <fullName evidence="4">Alpha/beta hydrolase</fullName>
    </submittedName>
</protein>
<keyword evidence="5" id="KW-1185">Reference proteome</keyword>
<evidence type="ECO:0000313" key="5">
    <source>
        <dbReference type="Proteomes" id="UP000286997"/>
    </source>
</evidence>
<dbReference type="AlphaFoldDB" id="A0A437P6G4"/>
<name>A0A437P6G4_9HYPH</name>
<keyword evidence="2 4" id="KW-0378">Hydrolase</keyword>
<accession>A0A437P6G4</accession>
<dbReference type="InterPro" id="IPR029058">
    <property type="entry name" value="AB_hydrolase_fold"/>
</dbReference>
<dbReference type="SUPFAM" id="SSF53474">
    <property type="entry name" value="alpha/beta-Hydrolases"/>
    <property type="match status" value="1"/>
</dbReference>
<dbReference type="EMBL" id="SACP01000011">
    <property type="protein sequence ID" value="RVU17859.1"/>
    <property type="molecule type" value="Genomic_DNA"/>
</dbReference>
<sequence>MQTHEPAMHPDVVALVRAIRESGRPPFEALTPDAAREAYSAGRAALQPPPDPVAEVRDLAAPGEAGPVPLRLYRGAGTDPAVLLPCLLYLHGGGWMLGNLDSHDGICRRLANGAGACVIAVDYRLAPEHPFPAALNDAAAALAYVAAEAGSLRVDPARLAVGGDSAGGNLAAVLALMGRDGTLPRSVFQLLLYPVVDLAMTGDSYARVTDGVPITAATMRWFVDHYAPDPDTRDHWHAAPLRAGSLAGAPPAFVLTCTHDPLRDEGRAYAARLEREGVPVTALHLSDQMHGILTMGRAIGATAPVLAFAAAALREAWRSAAGEPVPSDIR</sequence>
<feature type="domain" description="Alpha/beta hydrolase fold-3" evidence="3">
    <location>
        <begin position="87"/>
        <end position="293"/>
    </location>
</feature>
<evidence type="ECO:0000256" key="1">
    <source>
        <dbReference type="ARBA" id="ARBA00010515"/>
    </source>
</evidence>
<evidence type="ECO:0000256" key="2">
    <source>
        <dbReference type="ARBA" id="ARBA00022801"/>
    </source>
</evidence>
<organism evidence="4 5">
    <name type="scientific">Methylobacterium oryzihabitans</name>
    <dbReference type="NCBI Taxonomy" id="2499852"/>
    <lineage>
        <taxon>Bacteria</taxon>
        <taxon>Pseudomonadati</taxon>
        <taxon>Pseudomonadota</taxon>
        <taxon>Alphaproteobacteria</taxon>
        <taxon>Hyphomicrobiales</taxon>
        <taxon>Methylobacteriaceae</taxon>
        <taxon>Methylobacterium</taxon>
    </lineage>
</organism>
<dbReference type="PANTHER" id="PTHR48081">
    <property type="entry name" value="AB HYDROLASE SUPERFAMILY PROTEIN C4A8.06C"/>
    <property type="match status" value="1"/>
</dbReference>
<evidence type="ECO:0000259" key="3">
    <source>
        <dbReference type="Pfam" id="PF07859"/>
    </source>
</evidence>
<dbReference type="Pfam" id="PF07859">
    <property type="entry name" value="Abhydrolase_3"/>
    <property type="match status" value="1"/>
</dbReference>
<comment type="similarity">
    <text evidence="1">Belongs to the 'GDXG' lipolytic enzyme family.</text>
</comment>
<gene>
    <name evidence="4" type="ORF">EOE48_13360</name>
</gene>
<comment type="caution">
    <text evidence="4">The sequence shown here is derived from an EMBL/GenBank/DDBJ whole genome shotgun (WGS) entry which is preliminary data.</text>
</comment>
<dbReference type="InterPro" id="IPR013094">
    <property type="entry name" value="AB_hydrolase_3"/>
</dbReference>
<dbReference type="Proteomes" id="UP000286997">
    <property type="component" value="Unassembled WGS sequence"/>
</dbReference>
<dbReference type="OrthoDB" id="9806180at2"/>
<dbReference type="Gene3D" id="3.40.50.1820">
    <property type="entry name" value="alpha/beta hydrolase"/>
    <property type="match status" value="1"/>
</dbReference>
<dbReference type="RefSeq" id="WP_127729767.1">
    <property type="nucleotide sequence ID" value="NZ_SACP01000011.1"/>
</dbReference>
<evidence type="ECO:0000313" key="4">
    <source>
        <dbReference type="EMBL" id="RVU17859.1"/>
    </source>
</evidence>
<dbReference type="InterPro" id="IPR002168">
    <property type="entry name" value="Lipase_GDXG_HIS_AS"/>
</dbReference>
<proteinExistence type="inferred from homology"/>
<dbReference type="PROSITE" id="PS01173">
    <property type="entry name" value="LIPASE_GDXG_HIS"/>
    <property type="match status" value="1"/>
</dbReference>